<protein>
    <recommendedName>
        <fullName evidence="4">DUF3108 domain-containing protein</fullName>
    </recommendedName>
</protein>
<proteinExistence type="predicted"/>
<dbReference type="Proteomes" id="UP000184603">
    <property type="component" value="Unassembled WGS sequence"/>
</dbReference>
<sequence>MRRGRFIYCFSLLAVLVPAMEAMAGPVVTEAATNRVYGVMEPALVEIAYAGTEIFSYEIAFTGGIKLGELDLEIRAVADKADIFEIYALVTTEDSVLNAIYPVRDIHLTNVRGVDRFPFSYEVWQKEGYNYRAHRFTTYDQEQGVVSYTKNDKAPVAYKVDPPVHNEFSAFFASRLMPLTPGSSFLVPTFADKRRSEVEVRVMAKEHFEETVLGVVDTFKVSPILKFKGLYDKRGDTTIWYTADECRVPVKITSKLKIGSVTATLLSYENPLCSRYDKSGQLVKVNITSNTQGKAVN</sequence>
<feature type="chain" id="PRO_5012636154" description="DUF3108 domain-containing protein" evidence="1">
    <location>
        <begin position="25"/>
        <end position="297"/>
    </location>
</feature>
<dbReference type="AlphaFoldDB" id="A0A1M7YDD2"/>
<dbReference type="STRING" id="1121416.SAMN02745220_03565"/>
<accession>A0A1M7YDD2</accession>
<feature type="signal peptide" evidence="1">
    <location>
        <begin position="1"/>
        <end position="24"/>
    </location>
</feature>
<evidence type="ECO:0000313" key="3">
    <source>
        <dbReference type="Proteomes" id="UP000184603"/>
    </source>
</evidence>
<keyword evidence="1" id="KW-0732">Signal</keyword>
<keyword evidence="3" id="KW-1185">Reference proteome</keyword>
<dbReference type="InterPro" id="IPR021457">
    <property type="entry name" value="DUF3108"/>
</dbReference>
<reference evidence="2 3" key="1">
    <citation type="submission" date="2016-12" db="EMBL/GenBank/DDBJ databases">
        <authorList>
            <person name="Song W.-J."/>
            <person name="Kurnit D.M."/>
        </authorList>
    </citation>
    <scope>NUCLEOTIDE SEQUENCE [LARGE SCALE GENOMIC DNA]</scope>
    <source>
        <strain evidence="2 3">DSM 18488</strain>
    </source>
</reference>
<gene>
    <name evidence="2" type="ORF">SAMN02745220_03565</name>
</gene>
<organism evidence="2 3">
    <name type="scientific">Desulfopila aestuarii DSM 18488</name>
    <dbReference type="NCBI Taxonomy" id="1121416"/>
    <lineage>
        <taxon>Bacteria</taxon>
        <taxon>Pseudomonadati</taxon>
        <taxon>Thermodesulfobacteriota</taxon>
        <taxon>Desulfobulbia</taxon>
        <taxon>Desulfobulbales</taxon>
        <taxon>Desulfocapsaceae</taxon>
        <taxon>Desulfopila</taxon>
    </lineage>
</organism>
<name>A0A1M7YDD2_9BACT</name>
<evidence type="ECO:0008006" key="4">
    <source>
        <dbReference type="Google" id="ProtNLM"/>
    </source>
</evidence>
<dbReference type="Pfam" id="PF11306">
    <property type="entry name" value="DUF3108"/>
    <property type="match status" value="1"/>
</dbReference>
<dbReference type="EMBL" id="FRFE01000020">
    <property type="protein sequence ID" value="SHO50650.1"/>
    <property type="molecule type" value="Genomic_DNA"/>
</dbReference>
<evidence type="ECO:0000313" key="2">
    <source>
        <dbReference type="EMBL" id="SHO50650.1"/>
    </source>
</evidence>
<evidence type="ECO:0000256" key="1">
    <source>
        <dbReference type="SAM" id="SignalP"/>
    </source>
</evidence>